<dbReference type="PATRIC" id="fig|999432.5.peg.2417"/>
<evidence type="ECO:0000313" key="1">
    <source>
        <dbReference type="EMBL" id="EMB30640.1"/>
    </source>
</evidence>
<dbReference type="RefSeq" id="WP_002671960.1">
    <property type="nucleotide sequence ID" value="NZ_CM001795.1"/>
</dbReference>
<reference evidence="1" key="1">
    <citation type="submission" date="2012-01" db="EMBL/GenBank/DDBJ databases">
        <title>The Genome Sequence of Treponema denticola H-22.</title>
        <authorList>
            <consortium name="The Broad Institute Genome Sequencing Platform"/>
            <person name="Earl A."/>
            <person name="Ward D."/>
            <person name="Feldgarden M."/>
            <person name="Gevers D."/>
            <person name="Blanton J.M."/>
            <person name="Fenno C.J."/>
            <person name="Baranova O.V."/>
            <person name="Mathney J."/>
            <person name="Dewhirst F.E."/>
            <person name="Izard J."/>
            <person name="Young S.K."/>
            <person name="Zeng Q."/>
            <person name="Gargeya S."/>
            <person name="Fitzgerald M."/>
            <person name="Haas B."/>
            <person name="Abouelleil A."/>
            <person name="Alvarado L."/>
            <person name="Arachchi H.M."/>
            <person name="Berlin A."/>
            <person name="Chapman S.B."/>
            <person name="Gearin G."/>
            <person name="Goldberg J."/>
            <person name="Griggs A."/>
            <person name="Gujja S."/>
            <person name="Hansen M."/>
            <person name="Heiman D."/>
            <person name="Howarth C."/>
            <person name="Larimer J."/>
            <person name="Lui A."/>
            <person name="MacDonald P.J.P."/>
            <person name="McCowen C."/>
            <person name="Montmayeur A."/>
            <person name="Murphy C."/>
            <person name="Neiman D."/>
            <person name="Pearson M."/>
            <person name="Priest M."/>
            <person name="Roberts A."/>
            <person name="Saif S."/>
            <person name="Shea T."/>
            <person name="Sisk P."/>
            <person name="Stolte C."/>
            <person name="Sykes S."/>
            <person name="Wortman J."/>
            <person name="Nusbaum C."/>
            <person name="Birren B."/>
        </authorList>
    </citation>
    <scope>NUCLEOTIDE SEQUENCE [LARGE SCALE GENOMIC DNA]</scope>
    <source>
        <strain evidence="1">H-22</strain>
    </source>
</reference>
<name>A0A0E2E1M7_TREDN</name>
<proteinExistence type="predicted"/>
<comment type="caution">
    <text evidence="1">The sequence shown here is derived from an EMBL/GenBank/DDBJ whole genome shotgun (WGS) entry which is preliminary data.</text>
</comment>
<gene>
    <name evidence="1" type="ORF">HMPREF9726_02325</name>
</gene>
<dbReference type="AlphaFoldDB" id="A0A0E2E1M7"/>
<protein>
    <submittedName>
        <fullName evidence="1">Uncharacterized protein</fullName>
    </submittedName>
</protein>
<accession>A0A0E2E1M7</accession>
<dbReference type="HOGENOM" id="CLU_1626334_0_0_12"/>
<sequence length="163" mass="19546">MMVLSMVTDINNMGDKKVRKKFSLLLIVVLGFMMVSCSTFPQRKKYENFKKYMKSHGWSEVNYNPDFSDIIETVYYLVYQEPLKRGVTARNECRIAGITLRIINDASRPDDPNFMVWFYIMYEGKRHYFMKINYMLDVVGTYTYDLYDINGNFIREETRKIFY</sequence>
<dbReference type="Proteomes" id="UP000011705">
    <property type="component" value="Chromosome"/>
</dbReference>
<organism evidence="1">
    <name type="scientific">Treponema denticola H-22</name>
    <dbReference type="NCBI Taxonomy" id="999432"/>
    <lineage>
        <taxon>Bacteria</taxon>
        <taxon>Pseudomonadati</taxon>
        <taxon>Spirochaetota</taxon>
        <taxon>Spirochaetia</taxon>
        <taxon>Spirochaetales</taxon>
        <taxon>Treponemataceae</taxon>
        <taxon>Treponema</taxon>
    </lineage>
</organism>
<dbReference type="EMBL" id="AGDV01000021">
    <property type="protein sequence ID" value="EMB30640.1"/>
    <property type="molecule type" value="Genomic_DNA"/>
</dbReference>